<comment type="caution">
    <text evidence="3">The sequence shown here is derived from an EMBL/GenBank/DDBJ whole genome shotgun (WGS) entry which is preliminary data.</text>
</comment>
<name>A0ABW0BCZ9_9ACTN</name>
<sequence length="204" mass="21609">MTLRRRLAAGTVLAIVGMLALSACGGDDDSGMEGMAGMESSSMSSASGAVSEEFNAADVTFATDMIPHHQQAVEMAKLAAGRAQSAEVQDLADQILQAQGPEIDQMTSWLQSWGKPVPEAMSGMDMSGSMPGMMSPDDMDQLQSADGSQFDQMFLTMMIEHHRGAIAMAQTEQSAGANEDAIALAEQIEQAQTEEIATMKSLLR</sequence>
<gene>
    <name evidence="3" type="ORF">ACFPGP_00365</name>
</gene>
<feature type="domain" description="DUF305" evidence="2">
    <location>
        <begin position="58"/>
        <end position="203"/>
    </location>
</feature>
<dbReference type="Gene3D" id="1.20.1260.10">
    <property type="match status" value="1"/>
</dbReference>
<dbReference type="PANTHER" id="PTHR36933:SF1">
    <property type="entry name" value="SLL0788 PROTEIN"/>
    <property type="match status" value="1"/>
</dbReference>
<organism evidence="3 4">
    <name type="scientific">Nocardioides taihuensis</name>
    <dbReference type="NCBI Taxonomy" id="1835606"/>
    <lineage>
        <taxon>Bacteria</taxon>
        <taxon>Bacillati</taxon>
        <taxon>Actinomycetota</taxon>
        <taxon>Actinomycetes</taxon>
        <taxon>Propionibacteriales</taxon>
        <taxon>Nocardioidaceae</taxon>
        <taxon>Nocardioides</taxon>
    </lineage>
</organism>
<keyword evidence="1" id="KW-0732">Signal</keyword>
<dbReference type="Proteomes" id="UP001596087">
    <property type="component" value="Unassembled WGS sequence"/>
</dbReference>
<evidence type="ECO:0000259" key="2">
    <source>
        <dbReference type="Pfam" id="PF03713"/>
    </source>
</evidence>
<proteinExistence type="predicted"/>
<dbReference type="InterPro" id="IPR005183">
    <property type="entry name" value="DUF305_CopM-like"/>
</dbReference>
<dbReference type="EMBL" id="JBHSKD010000002">
    <property type="protein sequence ID" value="MFC5175101.1"/>
    <property type="molecule type" value="Genomic_DNA"/>
</dbReference>
<protein>
    <submittedName>
        <fullName evidence="3">DUF305 domain-containing protein</fullName>
    </submittedName>
</protein>
<keyword evidence="4" id="KW-1185">Reference proteome</keyword>
<evidence type="ECO:0000313" key="4">
    <source>
        <dbReference type="Proteomes" id="UP001596087"/>
    </source>
</evidence>
<dbReference type="Pfam" id="PF03713">
    <property type="entry name" value="DUF305"/>
    <property type="match status" value="1"/>
</dbReference>
<dbReference type="PROSITE" id="PS51257">
    <property type="entry name" value="PROKAR_LIPOPROTEIN"/>
    <property type="match status" value="1"/>
</dbReference>
<reference evidence="4" key="1">
    <citation type="journal article" date="2019" name="Int. J. Syst. Evol. Microbiol.">
        <title>The Global Catalogue of Microorganisms (GCM) 10K type strain sequencing project: providing services to taxonomists for standard genome sequencing and annotation.</title>
        <authorList>
            <consortium name="The Broad Institute Genomics Platform"/>
            <consortium name="The Broad Institute Genome Sequencing Center for Infectious Disease"/>
            <person name="Wu L."/>
            <person name="Ma J."/>
        </authorList>
    </citation>
    <scope>NUCLEOTIDE SEQUENCE [LARGE SCALE GENOMIC DNA]</scope>
    <source>
        <strain evidence="4">DFY41</strain>
    </source>
</reference>
<evidence type="ECO:0000256" key="1">
    <source>
        <dbReference type="SAM" id="SignalP"/>
    </source>
</evidence>
<evidence type="ECO:0000313" key="3">
    <source>
        <dbReference type="EMBL" id="MFC5175101.1"/>
    </source>
</evidence>
<feature type="signal peptide" evidence="1">
    <location>
        <begin position="1"/>
        <end position="25"/>
    </location>
</feature>
<dbReference type="PANTHER" id="PTHR36933">
    <property type="entry name" value="SLL0788 PROTEIN"/>
    <property type="match status" value="1"/>
</dbReference>
<dbReference type="RefSeq" id="WP_378585354.1">
    <property type="nucleotide sequence ID" value="NZ_JBHSKD010000002.1"/>
</dbReference>
<feature type="chain" id="PRO_5045574274" evidence="1">
    <location>
        <begin position="26"/>
        <end position="204"/>
    </location>
</feature>
<dbReference type="InterPro" id="IPR012347">
    <property type="entry name" value="Ferritin-like"/>
</dbReference>
<accession>A0ABW0BCZ9</accession>